<feature type="compositionally biased region" description="Basic residues" evidence="1">
    <location>
        <begin position="1"/>
        <end position="14"/>
    </location>
</feature>
<feature type="region of interest" description="Disordered" evidence="1">
    <location>
        <begin position="1"/>
        <end position="58"/>
    </location>
</feature>
<evidence type="ECO:0000313" key="2">
    <source>
        <dbReference type="EMBL" id="EDX13479.1"/>
    </source>
</evidence>
<evidence type="ECO:0000256" key="1">
    <source>
        <dbReference type="SAM" id="MobiDB-lite"/>
    </source>
</evidence>
<accession>B4QV73</accession>
<dbReference type="Proteomes" id="UP000000304">
    <property type="component" value="Chromosome 3R"/>
</dbReference>
<gene>
    <name evidence="2" type="primary">Dsim\GD18697</name>
    <name evidence="2" type="ORF">Dsim_GD18697</name>
</gene>
<dbReference type="EMBL" id="CM000364">
    <property type="protein sequence ID" value="EDX13479.1"/>
    <property type="molecule type" value="Genomic_DNA"/>
</dbReference>
<keyword evidence="3" id="KW-1185">Reference proteome</keyword>
<organism evidence="2 3">
    <name type="scientific">Drosophila simulans</name>
    <name type="common">Fruit fly</name>
    <dbReference type="NCBI Taxonomy" id="7240"/>
    <lineage>
        <taxon>Eukaryota</taxon>
        <taxon>Metazoa</taxon>
        <taxon>Ecdysozoa</taxon>
        <taxon>Arthropoda</taxon>
        <taxon>Hexapoda</taxon>
        <taxon>Insecta</taxon>
        <taxon>Pterygota</taxon>
        <taxon>Neoptera</taxon>
        <taxon>Endopterygota</taxon>
        <taxon>Diptera</taxon>
        <taxon>Brachycera</taxon>
        <taxon>Muscomorpha</taxon>
        <taxon>Ephydroidea</taxon>
        <taxon>Drosophilidae</taxon>
        <taxon>Drosophila</taxon>
        <taxon>Sophophora</taxon>
    </lineage>
</organism>
<sequence>MEHRKPPPFRKKCWARPVAETPANDDDDGDWRSVEPPRTGTQKWELRPADEDATQLTH</sequence>
<dbReference type="AlphaFoldDB" id="B4QV73"/>
<protein>
    <submittedName>
        <fullName evidence="2">GD18697</fullName>
    </submittedName>
</protein>
<reference evidence="2 3" key="1">
    <citation type="journal article" date="2007" name="Nature">
        <title>Evolution of genes and genomes on the Drosophila phylogeny.</title>
        <authorList>
            <consortium name="Drosophila 12 Genomes Consortium"/>
            <person name="Clark A.G."/>
            <person name="Eisen M.B."/>
            <person name="Smith D.R."/>
            <person name="Bergman C.M."/>
            <person name="Oliver B."/>
            <person name="Markow T.A."/>
            <person name="Kaufman T.C."/>
            <person name="Kellis M."/>
            <person name="Gelbart W."/>
            <person name="Iyer V.N."/>
            <person name="Pollard D.A."/>
            <person name="Sackton T.B."/>
            <person name="Larracuente A.M."/>
            <person name="Singh N.D."/>
            <person name="Abad J.P."/>
            <person name="Abt D.N."/>
            <person name="Adryan B."/>
            <person name="Aguade M."/>
            <person name="Akashi H."/>
            <person name="Anderson W.W."/>
            <person name="Aquadro C.F."/>
            <person name="Ardell D.H."/>
            <person name="Arguello R."/>
            <person name="Artieri C.G."/>
            <person name="Barbash D.A."/>
            <person name="Barker D."/>
            <person name="Barsanti P."/>
            <person name="Batterham P."/>
            <person name="Batzoglou S."/>
            <person name="Begun D."/>
            <person name="Bhutkar A."/>
            <person name="Blanco E."/>
            <person name="Bosak S.A."/>
            <person name="Bradley R.K."/>
            <person name="Brand A.D."/>
            <person name="Brent M.R."/>
            <person name="Brooks A.N."/>
            <person name="Brown R.H."/>
            <person name="Butlin R.K."/>
            <person name="Caggese C."/>
            <person name="Calvi B.R."/>
            <person name="Bernardo de Carvalho A."/>
            <person name="Caspi A."/>
            <person name="Castrezana S."/>
            <person name="Celniker S.E."/>
            <person name="Chang J.L."/>
            <person name="Chapple C."/>
            <person name="Chatterji S."/>
            <person name="Chinwalla A."/>
            <person name="Civetta A."/>
            <person name="Clifton S.W."/>
            <person name="Comeron J.M."/>
            <person name="Costello J.C."/>
            <person name="Coyne J.A."/>
            <person name="Daub J."/>
            <person name="David R.G."/>
            <person name="Delcher A.L."/>
            <person name="Delehaunty K."/>
            <person name="Do C.B."/>
            <person name="Ebling H."/>
            <person name="Edwards K."/>
            <person name="Eickbush T."/>
            <person name="Evans J.D."/>
            <person name="Filipski A."/>
            <person name="Findeiss S."/>
            <person name="Freyhult E."/>
            <person name="Fulton L."/>
            <person name="Fulton R."/>
            <person name="Garcia A.C."/>
            <person name="Gardiner A."/>
            <person name="Garfield D.A."/>
            <person name="Garvin B.E."/>
            <person name="Gibson G."/>
            <person name="Gilbert D."/>
            <person name="Gnerre S."/>
            <person name="Godfrey J."/>
            <person name="Good R."/>
            <person name="Gotea V."/>
            <person name="Gravely B."/>
            <person name="Greenberg A.J."/>
            <person name="Griffiths-Jones S."/>
            <person name="Gross S."/>
            <person name="Guigo R."/>
            <person name="Gustafson E.A."/>
            <person name="Haerty W."/>
            <person name="Hahn M.W."/>
            <person name="Halligan D.L."/>
            <person name="Halpern A.L."/>
            <person name="Halter G.M."/>
            <person name="Han M.V."/>
            <person name="Heger A."/>
            <person name="Hillier L."/>
            <person name="Hinrichs A.S."/>
            <person name="Holmes I."/>
            <person name="Hoskins R.A."/>
            <person name="Hubisz M.J."/>
            <person name="Hultmark D."/>
            <person name="Huntley M.A."/>
            <person name="Jaffe D.B."/>
            <person name="Jagadeeshan S."/>
            <person name="Jeck W.R."/>
            <person name="Johnson J."/>
            <person name="Jones C.D."/>
            <person name="Jordan W.C."/>
            <person name="Karpen G.H."/>
            <person name="Kataoka E."/>
            <person name="Keightley P.D."/>
            <person name="Kheradpour P."/>
            <person name="Kirkness E.F."/>
            <person name="Koerich L.B."/>
            <person name="Kristiansen K."/>
            <person name="Kudrna D."/>
            <person name="Kulathinal R.J."/>
            <person name="Kumar S."/>
            <person name="Kwok R."/>
            <person name="Lander E."/>
            <person name="Langley C.H."/>
            <person name="Lapoint R."/>
            <person name="Lazzaro B.P."/>
            <person name="Lee S.J."/>
            <person name="Levesque L."/>
            <person name="Li R."/>
            <person name="Lin C.F."/>
            <person name="Lin M.F."/>
            <person name="Lindblad-Toh K."/>
            <person name="Llopart A."/>
            <person name="Long M."/>
            <person name="Low L."/>
            <person name="Lozovsky E."/>
            <person name="Lu J."/>
            <person name="Luo M."/>
            <person name="Machado C.A."/>
            <person name="Makalowski W."/>
            <person name="Marzo M."/>
            <person name="Matsuda M."/>
            <person name="Matzkin L."/>
            <person name="McAllister B."/>
            <person name="McBride C.S."/>
            <person name="McKernan B."/>
            <person name="McKernan K."/>
            <person name="Mendez-Lago M."/>
            <person name="Minx P."/>
            <person name="Mollenhauer M.U."/>
            <person name="Montooth K."/>
            <person name="Mount S.M."/>
            <person name="Mu X."/>
            <person name="Myers E."/>
            <person name="Negre B."/>
            <person name="Newfeld S."/>
            <person name="Nielsen R."/>
            <person name="Noor M.A."/>
            <person name="O'Grady P."/>
            <person name="Pachter L."/>
            <person name="Papaceit M."/>
            <person name="Parisi M.J."/>
            <person name="Parisi M."/>
            <person name="Parts L."/>
            <person name="Pedersen J.S."/>
            <person name="Pesole G."/>
            <person name="Phillippy A.M."/>
            <person name="Ponting C.P."/>
            <person name="Pop M."/>
            <person name="Porcelli D."/>
            <person name="Powell J.R."/>
            <person name="Prohaska S."/>
            <person name="Pruitt K."/>
            <person name="Puig M."/>
            <person name="Quesneville H."/>
            <person name="Ram K.R."/>
            <person name="Rand D."/>
            <person name="Rasmussen M.D."/>
            <person name="Reed L.K."/>
            <person name="Reenan R."/>
            <person name="Reily A."/>
            <person name="Remington K.A."/>
            <person name="Rieger T.T."/>
            <person name="Ritchie M.G."/>
            <person name="Robin C."/>
            <person name="Rogers Y.H."/>
            <person name="Rohde C."/>
            <person name="Rozas J."/>
            <person name="Rubenfield M.J."/>
            <person name="Ruiz A."/>
            <person name="Russo S."/>
            <person name="Salzberg S.L."/>
            <person name="Sanchez-Gracia A."/>
            <person name="Saranga D.J."/>
            <person name="Sato H."/>
            <person name="Schaeffer S.W."/>
            <person name="Schatz M.C."/>
            <person name="Schlenke T."/>
            <person name="Schwartz R."/>
            <person name="Segarra C."/>
            <person name="Singh R.S."/>
            <person name="Sirot L."/>
            <person name="Sirota M."/>
            <person name="Sisneros N.B."/>
            <person name="Smith C.D."/>
            <person name="Smith T.F."/>
            <person name="Spieth J."/>
            <person name="Stage D.E."/>
            <person name="Stark A."/>
            <person name="Stephan W."/>
            <person name="Strausberg R.L."/>
            <person name="Strempel S."/>
            <person name="Sturgill D."/>
            <person name="Sutton G."/>
            <person name="Sutton G.G."/>
            <person name="Tao W."/>
            <person name="Teichmann S."/>
            <person name="Tobari Y.N."/>
            <person name="Tomimura Y."/>
            <person name="Tsolas J.M."/>
            <person name="Valente V.L."/>
            <person name="Venter E."/>
            <person name="Venter J.C."/>
            <person name="Vicario S."/>
            <person name="Vieira F.G."/>
            <person name="Vilella A.J."/>
            <person name="Villasante A."/>
            <person name="Walenz B."/>
            <person name="Wang J."/>
            <person name="Wasserman M."/>
            <person name="Watts T."/>
            <person name="Wilson D."/>
            <person name="Wilson R.K."/>
            <person name="Wing R.A."/>
            <person name="Wolfner M.F."/>
            <person name="Wong A."/>
            <person name="Wong G.K."/>
            <person name="Wu C.I."/>
            <person name="Wu G."/>
            <person name="Yamamoto D."/>
            <person name="Yang H.P."/>
            <person name="Yang S.P."/>
            <person name="Yorke J.A."/>
            <person name="Yoshida K."/>
            <person name="Zdobnov E."/>
            <person name="Zhang P."/>
            <person name="Zhang Y."/>
            <person name="Zimin A.V."/>
            <person name="Baldwin J."/>
            <person name="Abdouelleil A."/>
            <person name="Abdulkadir J."/>
            <person name="Abebe A."/>
            <person name="Abera B."/>
            <person name="Abreu J."/>
            <person name="Acer S.C."/>
            <person name="Aftuck L."/>
            <person name="Alexander A."/>
            <person name="An P."/>
            <person name="Anderson E."/>
            <person name="Anderson S."/>
            <person name="Arachi H."/>
            <person name="Azer M."/>
            <person name="Bachantsang P."/>
            <person name="Barry A."/>
            <person name="Bayul T."/>
            <person name="Berlin A."/>
            <person name="Bessette D."/>
            <person name="Bloom T."/>
            <person name="Blye J."/>
            <person name="Boguslavskiy L."/>
            <person name="Bonnet C."/>
            <person name="Boukhgalter B."/>
            <person name="Bourzgui I."/>
            <person name="Brown A."/>
            <person name="Cahill P."/>
            <person name="Channer S."/>
            <person name="Cheshatsang Y."/>
            <person name="Chuda L."/>
            <person name="Citroen M."/>
            <person name="Collymore A."/>
            <person name="Cooke P."/>
            <person name="Costello M."/>
            <person name="D'Aco K."/>
            <person name="Daza R."/>
            <person name="De Haan G."/>
            <person name="DeGray S."/>
            <person name="DeMaso C."/>
            <person name="Dhargay N."/>
            <person name="Dooley K."/>
            <person name="Dooley E."/>
            <person name="Doricent M."/>
            <person name="Dorje P."/>
            <person name="Dorjee K."/>
            <person name="Dupes A."/>
            <person name="Elong R."/>
            <person name="Falk J."/>
            <person name="Farina A."/>
            <person name="Faro S."/>
            <person name="Ferguson D."/>
            <person name="Fisher S."/>
            <person name="Foley C.D."/>
            <person name="Franke A."/>
            <person name="Friedrich D."/>
            <person name="Gadbois L."/>
            <person name="Gearin G."/>
            <person name="Gearin C.R."/>
            <person name="Giannoukos G."/>
            <person name="Goode T."/>
            <person name="Graham J."/>
            <person name="Grandbois E."/>
            <person name="Grewal S."/>
            <person name="Gyaltsen K."/>
            <person name="Hafez N."/>
            <person name="Hagos B."/>
            <person name="Hall J."/>
            <person name="Henson C."/>
            <person name="Hollinger A."/>
            <person name="Honan T."/>
            <person name="Huard M.D."/>
            <person name="Hughes L."/>
            <person name="Hurhula B."/>
            <person name="Husby M.E."/>
            <person name="Kamat A."/>
            <person name="Kanga B."/>
            <person name="Kashin S."/>
            <person name="Khazanovich D."/>
            <person name="Kisner P."/>
            <person name="Lance K."/>
            <person name="Lara M."/>
            <person name="Lee W."/>
            <person name="Lennon N."/>
            <person name="Letendre F."/>
            <person name="LeVine R."/>
            <person name="Lipovsky A."/>
            <person name="Liu X."/>
            <person name="Liu J."/>
            <person name="Liu S."/>
            <person name="Lokyitsang T."/>
            <person name="Lokyitsang Y."/>
            <person name="Lubonja R."/>
            <person name="Lui A."/>
            <person name="MacDonald P."/>
            <person name="Magnisalis V."/>
            <person name="Maru K."/>
            <person name="Matthews C."/>
            <person name="McCusker W."/>
            <person name="McDonough S."/>
            <person name="Mehta T."/>
            <person name="Meldrim J."/>
            <person name="Meneus L."/>
            <person name="Mihai O."/>
            <person name="Mihalev A."/>
            <person name="Mihova T."/>
            <person name="Mittelman R."/>
            <person name="Mlenga V."/>
            <person name="Montmayeur A."/>
            <person name="Mulrain L."/>
            <person name="Navidi A."/>
            <person name="Naylor J."/>
            <person name="Negash T."/>
            <person name="Nguyen T."/>
            <person name="Nguyen N."/>
            <person name="Nicol R."/>
            <person name="Norbu C."/>
            <person name="Norbu N."/>
            <person name="Novod N."/>
            <person name="O'Neill B."/>
            <person name="Osman S."/>
            <person name="Markiewicz E."/>
            <person name="Oyono O.L."/>
            <person name="Patti C."/>
            <person name="Phunkhang P."/>
            <person name="Pierre F."/>
            <person name="Priest M."/>
            <person name="Raghuraman S."/>
            <person name="Rege F."/>
            <person name="Reyes R."/>
            <person name="Rise C."/>
            <person name="Rogov P."/>
            <person name="Ross K."/>
            <person name="Ryan E."/>
            <person name="Settipalli S."/>
            <person name="Shea T."/>
            <person name="Sherpa N."/>
            <person name="Shi L."/>
            <person name="Shih D."/>
            <person name="Sparrow T."/>
            <person name="Spaulding J."/>
            <person name="Stalker J."/>
            <person name="Stange-Thomann N."/>
            <person name="Stavropoulos S."/>
            <person name="Stone C."/>
            <person name="Strader C."/>
            <person name="Tesfaye S."/>
            <person name="Thomson T."/>
            <person name="Thoulutsang Y."/>
            <person name="Thoulutsang D."/>
            <person name="Topham K."/>
            <person name="Topping I."/>
            <person name="Tsamla T."/>
            <person name="Vassiliev H."/>
            <person name="Vo A."/>
            <person name="Wangchuk T."/>
            <person name="Wangdi T."/>
            <person name="Weiand M."/>
            <person name="Wilkinson J."/>
            <person name="Wilson A."/>
            <person name="Yadav S."/>
            <person name="Young G."/>
            <person name="Yu Q."/>
            <person name="Zembek L."/>
            <person name="Zhong D."/>
            <person name="Zimmer A."/>
            <person name="Zwirko Z."/>
            <person name="Jaffe D.B."/>
            <person name="Alvarez P."/>
            <person name="Brockman W."/>
            <person name="Butler J."/>
            <person name="Chin C."/>
            <person name="Gnerre S."/>
            <person name="Grabherr M."/>
            <person name="Kleber M."/>
            <person name="Mauceli E."/>
            <person name="MacCallum I."/>
        </authorList>
    </citation>
    <scope>NUCLEOTIDE SEQUENCE [LARGE SCALE GENOMIC DNA]</scope>
    <source>
        <strain evidence="3">white501</strain>
    </source>
</reference>
<proteinExistence type="predicted"/>
<name>B4QV73_DROSI</name>
<evidence type="ECO:0000313" key="3">
    <source>
        <dbReference type="Proteomes" id="UP000000304"/>
    </source>
</evidence>
<dbReference type="HOGENOM" id="CLU_2981300_0_0_1"/>